<dbReference type="InterPro" id="IPR044999">
    <property type="entry name" value="CbbY-like"/>
</dbReference>
<dbReference type="AlphaFoldDB" id="A0A927MXY4"/>
<name>A0A927MXY4_9ACTN</name>
<comment type="caution">
    <text evidence="1">The sequence shown here is derived from an EMBL/GenBank/DDBJ whole genome shotgun (WGS) entry which is preliminary data.</text>
</comment>
<sequence>MPALIFDCDGVLADTERDGHRPAFNATFAEVGIPVCWSVEAYAEKLRVGGGKERMATLLTPDFVERWGLPIDTAGQRELLQDWHQRKTARYTELIRDGRIPARPGVARVASEALAAGWQVAVASTSAASSVRAVLEHAVGAMADRFSIFAGDAVARKKPAPDIYRLALDRLGVEAREAVVIEDSHQGLTAARGAGLSTVVTVSGYTAEEDFTDASLVLTSLGGDDEPARVIADPLGIDPGSRIHLDDLRAVMELAPADREEPA</sequence>
<dbReference type="InterPro" id="IPR036412">
    <property type="entry name" value="HAD-like_sf"/>
</dbReference>
<dbReference type="PANTHER" id="PTHR42896">
    <property type="entry name" value="XYLULOSE-1,5-BISPHOSPHATE (XUBP) PHOSPHATASE"/>
    <property type="match status" value="1"/>
</dbReference>
<dbReference type="InterPro" id="IPR023198">
    <property type="entry name" value="PGP-like_dom2"/>
</dbReference>
<proteinExistence type="predicted"/>
<dbReference type="SFLD" id="SFLDG01129">
    <property type="entry name" value="C1.5:_HAD__Beta-PGM__Phosphata"/>
    <property type="match status" value="1"/>
</dbReference>
<reference evidence="1" key="1">
    <citation type="submission" date="2020-10" db="EMBL/GenBank/DDBJ databases">
        <title>Sequencing the genomes of 1000 actinobacteria strains.</title>
        <authorList>
            <person name="Klenk H.-P."/>
        </authorList>
    </citation>
    <scope>NUCLEOTIDE SEQUENCE</scope>
    <source>
        <strain evidence="1">DSM 45354</strain>
    </source>
</reference>
<keyword evidence="1" id="KW-0378">Hydrolase</keyword>
<dbReference type="SFLD" id="SFLDS00003">
    <property type="entry name" value="Haloacid_Dehalogenase"/>
    <property type="match status" value="1"/>
</dbReference>
<accession>A0A927MXY4</accession>
<evidence type="ECO:0000313" key="2">
    <source>
        <dbReference type="Proteomes" id="UP000638648"/>
    </source>
</evidence>
<dbReference type="InterPro" id="IPR006439">
    <property type="entry name" value="HAD-SF_hydro_IA"/>
</dbReference>
<dbReference type="SUPFAM" id="SSF56784">
    <property type="entry name" value="HAD-like"/>
    <property type="match status" value="1"/>
</dbReference>
<dbReference type="Gene3D" id="1.10.150.240">
    <property type="entry name" value="Putative phosphatase, domain 2"/>
    <property type="match status" value="1"/>
</dbReference>
<dbReference type="PRINTS" id="PR00413">
    <property type="entry name" value="HADHALOGNASE"/>
</dbReference>
<dbReference type="RefSeq" id="WP_192752647.1">
    <property type="nucleotide sequence ID" value="NZ_BAABJL010000012.1"/>
</dbReference>
<dbReference type="NCBIfam" id="TIGR01509">
    <property type="entry name" value="HAD-SF-IA-v3"/>
    <property type="match status" value="1"/>
</dbReference>
<evidence type="ECO:0000313" key="1">
    <source>
        <dbReference type="EMBL" id="MBE1608975.1"/>
    </source>
</evidence>
<organism evidence="1 2">
    <name type="scientific">Actinopolymorpha pittospori</name>
    <dbReference type="NCBI Taxonomy" id="648752"/>
    <lineage>
        <taxon>Bacteria</taxon>
        <taxon>Bacillati</taxon>
        <taxon>Actinomycetota</taxon>
        <taxon>Actinomycetes</taxon>
        <taxon>Propionibacteriales</taxon>
        <taxon>Actinopolymorphaceae</taxon>
        <taxon>Actinopolymorpha</taxon>
    </lineage>
</organism>
<dbReference type="Gene3D" id="3.40.50.1000">
    <property type="entry name" value="HAD superfamily/HAD-like"/>
    <property type="match status" value="1"/>
</dbReference>
<dbReference type="PANTHER" id="PTHR42896:SF2">
    <property type="entry name" value="CBBY-LIKE PROTEIN"/>
    <property type="match status" value="1"/>
</dbReference>
<keyword evidence="2" id="KW-1185">Reference proteome</keyword>
<dbReference type="InterPro" id="IPR023214">
    <property type="entry name" value="HAD_sf"/>
</dbReference>
<protein>
    <submittedName>
        <fullName evidence="1">HAD superfamily hydrolase (TIGR01509 family)</fullName>
    </submittedName>
</protein>
<dbReference type="Pfam" id="PF00702">
    <property type="entry name" value="Hydrolase"/>
    <property type="match status" value="1"/>
</dbReference>
<dbReference type="Proteomes" id="UP000638648">
    <property type="component" value="Unassembled WGS sequence"/>
</dbReference>
<dbReference type="GO" id="GO:0016787">
    <property type="term" value="F:hydrolase activity"/>
    <property type="evidence" value="ECO:0007669"/>
    <property type="project" value="UniProtKB-KW"/>
</dbReference>
<gene>
    <name evidence="1" type="ORF">HEB94_005823</name>
</gene>
<dbReference type="EMBL" id="JADBEM010000001">
    <property type="protein sequence ID" value="MBE1608975.1"/>
    <property type="molecule type" value="Genomic_DNA"/>
</dbReference>